<evidence type="ECO:0000256" key="8">
    <source>
        <dbReference type="ARBA" id="ARBA00022741"/>
    </source>
</evidence>
<gene>
    <name evidence="14" type="ORF">METZ01_LOCUS65154</name>
</gene>
<dbReference type="FunFam" id="3.30.63.10:FF:000005">
    <property type="entry name" value="Guanylate kinase"/>
    <property type="match status" value="1"/>
</dbReference>
<sequence>MLTTGEKGSILVLSAPSGAGKTTLAHTLLAREPRFKFSISSTTRPQRPSEIDGQDYFFVSDEQFRAMRSQDAFLEYAQVFGHWYGTSKEHVENLLAAGHSVLLEIDWQGARRLRERNVGVLTIFVLPPSTEELERRLRNRGSDTEPTILRRLADASEDMSHWHEFDYVVINNEVNSTVETILSIVAGSNTRNRADSPAICEQATQISSGYSR</sequence>
<keyword evidence="10" id="KW-0067">ATP-binding</keyword>
<accession>A0A381T7Z6</accession>
<evidence type="ECO:0000256" key="9">
    <source>
        <dbReference type="ARBA" id="ARBA00022777"/>
    </source>
</evidence>
<dbReference type="SUPFAM" id="SSF52540">
    <property type="entry name" value="P-loop containing nucleoside triphosphate hydrolases"/>
    <property type="match status" value="1"/>
</dbReference>
<dbReference type="Gene3D" id="3.40.50.300">
    <property type="entry name" value="P-loop containing nucleotide triphosphate hydrolases"/>
    <property type="match status" value="1"/>
</dbReference>
<name>A0A381T7Z6_9ZZZZ</name>
<keyword evidence="8" id="KW-0547">Nucleotide-binding</keyword>
<dbReference type="EMBL" id="UINC01004166">
    <property type="protein sequence ID" value="SVA12300.1"/>
    <property type="molecule type" value="Genomic_DNA"/>
</dbReference>
<evidence type="ECO:0000256" key="5">
    <source>
        <dbReference type="ARBA" id="ARBA00016296"/>
    </source>
</evidence>
<dbReference type="PROSITE" id="PS50052">
    <property type="entry name" value="GUANYLATE_KINASE_2"/>
    <property type="match status" value="1"/>
</dbReference>
<evidence type="ECO:0000256" key="11">
    <source>
        <dbReference type="ARBA" id="ARBA00030128"/>
    </source>
</evidence>
<dbReference type="Pfam" id="PF00625">
    <property type="entry name" value="Guanylate_kin"/>
    <property type="match status" value="1"/>
</dbReference>
<comment type="subcellular location">
    <subcellularLocation>
        <location evidence="2">Cytoplasm</location>
    </subcellularLocation>
</comment>
<reference evidence="14" key="1">
    <citation type="submission" date="2018-05" db="EMBL/GenBank/DDBJ databases">
        <authorList>
            <person name="Lanie J.A."/>
            <person name="Ng W.-L."/>
            <person name="Kazmierczak K.M."/>
            <person name="Andrzejewski T.M."/>
            <person name="Davidsen T.M."/>
            <person name="Wayne K.J."/>
            <person name="Tettelin H."/>
            <person name="Glass J.I."/>
            <person name="Rusch D."/>
            <person name="Podicherti R."/>
            <person name="Tsui H.-C.T."/>
            <person name="Winkler M.E."/>
        </authorList>
    </citation>
    <scope>NUCLEOTIDE SEQUENCE</scope>
</reference>
<evidence type="ECO:0000313" key="14">
    <source>
        <dbReference type="EMBL" id="SVA12300.1"/>
    </source>
</evidence>
<keyword evidence="6" id="KW-0963">Cytoplasm</keyword>
<dbReference type="SMART" id="SM00072">
    <property type="entry name" value="GuKc"/>
    <property type="match status" value="1"/>
</dbReference>
<keyword evidence="7" id="KW-0808">Transferase</keyword>
<dbReference type="NCBIfam" id="TIGR03263">
    <property type="entry name" value="guanyl_kin"/>
    <property type="match status" value="1"/>
</dbReference>
<evidence type="ECO:0000256" key="7">
    <source>
        <dbReference type="ARBA" id="ARBA00022679"/>
    </source>
</evidence>
<dbReference type="InterPro" id="IPR008144">
    <property type="entry name" value="Guanylate_kin-like_dom"/>
</dbReference>
<dbReference type="PROSITE" id="PS00856">
    <property type="entry name" value="GUANYLATE_KINASE_1"/>
    <property type="match status" value="1"/>
</dbReference>
<dbReference type="CDD" id="cd00071">
    <property type="entry name" value="GMPK"/>
    <property type="match status" value="1"/>
</dbReference>
<feature type="domain" description="Guanylate kinase-like" evidence="13">
    <location>
        <begin position="8"/>
        <end position="186"/>
    </location>
</feature>
<evidence type="ECO:0000256" key="3">
    <source>
        <dbReference type="ARBA" id="ARBA00005790"/>
    </source>
</evidence>
<dbReference type="InterPro" id="IPR027417">
    <property type="entry name" value="P-loop_NTPase"/>
</dbReference>
<comment type="function">
    <text evidence="1">Essential for recycling GMP and indirectly, cGMP.</text>
</comment>
<evidence type="ECO:0000256" key="4">
    <source>
        <dbReference type="ARBA" id="ARBA00012961"/>
    </source>
</evidence>
<proteinExistence type="inferred from homology"/>
<evidence type="ECO:0000259" key="13">
    <source>
        <dbReference type="PROSITE" id="PS50052"/>
    </source>
</evidence>
<dbReference type="PANTHER" id="PTHR23117:SF13">
    <property type="entry name" value="GUANYLATE KINASE"/>
    <property type="match status" value="1"/>
</dbReference>
<dbReference type="EC" id="2.7.4.8" evidence="4"/>
<dbReference type="HAMAP" id="MF_00328">
    <property type="entry name" value="Guanylate_kinase"/>
    <property type="match status" value="1"/>
</dbReference>
<comment type="catalytic activity">
    <reaction evidence="12">
        <text>GMP + ATP = GDP + ADP</text>
        <dbReference type="Rhea" id="RHEA:20780"/>
        <dbReference type="ChEBI" id="CHEBI:30616"/>
        <dbReference type="ChEBI" id="CHEBI:58115"/>
        <dbReference type="ChEBI" id="CHEBI:58189"/>
        <dbReference type="ChEBI" id="CHEBI:456216"/>
        <dbReference type="EC" id="2.7.4.8"/>
    </reaction>
</comment>
<dbReference type="AlphaFoldDB" id="A0A381T7Z6"/>
<organism evidence="14">
    <name type="scientific">marine metagenome</name>
    <dbReference type="NCBI Taxonomy" id="408172"/>
    <lineage>
        <taxon>unclassified sequences</taxon>
        <taxon>metagenomes</taxon>
        <taxon>ecological metagenomes</taxon>
    </lineage>
</organism>
<evidence type="ECO:0000256" key="10">
    <source>
        <dbReference type="ARBA" id="ARBA00022840"/>
    </source>
</evidence>
<dbReference type="InterPro" id="IPR020590">
    <property type="entry name" value="Guanylate_kinase_CS"/>
</dbReference>
<evidence type="ECO:0000256" key="2">
    <source>
        <dbReference type="ARBA" id="ARBA00004496"/>
    </source>
</evidence>
<comment type="similarity">
    <text evidence="3">Belongs to the guanylate kinase family.</text>
</comment>
<evidence type="ECO:0000256" key="6">
    <source>
        <dbReference type="ARBA" id="ARBA00022490"/>
    </source>
</evidence>
<dbReference type="GO" id="GO:0005829">
    <property type="term" value="C:cytosol"/>
    <property type="evidence" value="ECO:0007669"/>
    <property type="project" value="TreeGrafter"/>
</dbReference>
<dbReference type="InterPro" id="IPR017665">
    <property type="entry name" value="Guanylate_kinase"/>
</dbReference>
<evidence type="ECO:0000256" key="12">
    <source>
        <dbReference type="ARBA" id="ARBA00048594"/>
    </source>
</evidence>
<protein>
    <recommendedName>
        <fullName evidence="5">Guanylate kinase</fullName>
        <ecNumber evidence="4">2.7.4.8</ecNumber>
    </recommendedName>
    <alternativeName>
        <fullName evidence="11">GMP kinase</fullName>
    </alternativeName>
</protein>
<evidence type="ECO:0000256" key="1">
    <source>
        <dbReference type="ARBA" id="ARBA00003531"/>
    </source>
</evidence>
<dbReference type="GO" id="GO:0005524">
    <property type="term" value="F:ATP binding"/>
    <property type="evidence" value="ECO:0007669"/>
    <property type="project" value="UniProtKB-KW"/>
</dbReference>
<keyword evidence="9" id="KW-0418">Kinase</keyword>
<dbReference type="InterPro" id="IPR008145">
    <property type="entry name" value="GK/Ca_channel_bsu"/>
</dbReference>
<dbReference type="GO" id="GO:0004385">
    <property type="term" value="F:GMP kinase activity"/>
    <property type="evidence" value="ECO:0007669"/>
    <property type="project" value="UniProtKB-EC"/>
</dbReference>
<dbReference type="PANTHER" id="PTHR23117">
    <property type="entry name" value="GUANYLATE KINASE-RELATED"/>
    <property type="match status" value="1"/>
</dbReference>